<dbReference type="AlphaFoldDB" id="A0A5R9G6A1"/>
<sequence>MRRKSAGDAALDTFIYASLTIAALATLLPFANVFSKAFSAEWAVVSGKVGLWPIDFQLDTMKYVVTSESFLKALGISVFLAGVGTLLSILLTAVTAYPLSKRHLPGTGAILVLFVFTMLFSGGIIPNYLLIRELGLMNNLWSLILPAMISVFNMLVIKSYYESLPESLEEAAKLEGAGNLRVLFFIVLPLSGPVLATISLFYAVYFWNDFFHPMLYINNPSLRPLQLYLRDIVMEADTTQGGVEKTLDELMNLTPEGIRAATVIASTVPILLVYPYLQKYFIKGVLIGSVKG</sequence>
<dbReference type="Proteomes" id="UP000309676">
    <property type="component" value="Unassembled WGS sequence"/>
</dbReference>
<organism evidence="9 10">
    <name type="scientific">Paenibacillus antri</name>
    <dbReference type="NCBI Taxonomy" id="2582848"/>
    <lineage>
        <taxon>Bacteria</taxon>
        <taxon>Bacillati</taxon>
        <taxon>Bacillota</taxon>
        <taxon>Bacilli</taxon>
        <taxon>Bacillales</taxon>
        <taxon>Paenibacillaceae</taxon>
        <taxon>Paenibacillus</taxon>
    </lineage>
</organism>
<feature type="transmembrane region" description="Helical" evidence="7">
    <location>
        <begin position="9"/>
        <end position="31"/>
    </location>
</feature>
<dbReference type="InterPro" id="IPR035906">
    <property type="entry name" value="MetI-like_sf"/>
</dbReference>
<dbReference type="EMBL" id="VCIW01000007">
    <property type="protein sequence ID" value="TLS51912.1"/>
    <property type="molecule type" value="Genomic_DNA"/>
</dbReference>
<dbReference type="GO" id="GO:0055085">
    <property type="term" value="P:transmembrane transport"/>
    <property type="evidence" value="ECO:0007669"/>
    <property type="project" value="InterPro"/>
</dbReference>
<evidence type="ECO:0000256" key="6">
    <source>
        <dbReference type="ARBA" id="ARBA00023136"/>
    </source>
</evidence>
<feature type="transmembrane region" description="Helical" evidence="7">
    <location>
        <begin position="182"/>
        <end position="207"/>
    </location>
</feature>
<dbReference type="PANTHER" id="PTHR43744:SF9">
    <property type="entry name" value="POLYGALACTURONAN_RHAMNOGALACTURONAN TRANSPORT SYSTEM PERMEASE PROTEIN YTCP"/>
    <property type="match status" value="1"/>
</dbReference>
<dbReference type="InterPro" id="IPR000515">
    <property type="entry name" value="MetI-like"/>
</dbReference>
<evidence type="ECO:0000256" key="3">
    <source>
        <dbReference type="ARBA" id="ARBA00022475"/>
    </source>
</evidence>
<dbReference type="RefSeq" id="WP_138194620.1">
    <property type="nucleotide sequence ID" value="NZ_VCIW01000007.1"/>
</dbReference>
<feature type="transmembrane region" description="Helical" evidence="7">
    <location>
        <begin position="109"/>
        <end position="131"/>
    </location>
</feature>
<keyword evidence="6 7" id="KW-0472">Membrane</keyword>
<dbReference type="PROSITE" id="PS50928">
    <property type="entry name" value="ABC_TM1"/>
    <property type="match status" value="1"/>
</dbReference>
<proteinExistence type="inferred from homology"/>
<evidence type="ECO:0000256" key="2">
    <source>
        <dbReference type="ARBA" id="ARBA00022448"/>
    </source>
</evidence>
<dbReference type="GO" id="GO:0005886">
    <property type="term" value="C:plasma membrane"/>
    <property type="evidence" value="ECO:0007669"/>
    <property type="project" value="UniProtKB-SubCell"/>
</dbReference>
<gene>
    <name evidence="9" type="ORF">FE782_13500</name>
</gene>
<feature type="domain" description="ABC transmembrane type-1" evidence="8">
    <location>
        <begin position="74"/>
        <end position="277"/>
    </location>
</feature>
<name>A0A5R9G6A1_9BACL</name>
<evidence type="ECO:0000256" key="7">
    <source>
        <dbReference type="RuleBase" id="RU363032"/>
    </source>
</evidence>
<dbReference type="SUPFAM" id="SSF161098">
    <property type="entry name" value="MetI-like"/>
    <property type="match status" value="1"/>
</dbReference>
<comment type="subcellular location">
    <subcellularLocation>
        <location evidence="1 7">Cell membrane</location>
        <topology evidence="1 7">Multi-pass membrane protein</topology>
    </subcellularLocation>
</comment>
<dbReference type="OrthoDB" id="9810086at2"/>
<protein>
    <submittedName>
        <fullName evidence="9">Carbohydrate ABC transporter permease</fullName>
    </submittedName>
</protein>
<feature type="transmembrane region" description="Helical" evidence="7">
    <location>
        <begin position="73"/>
        <end position="97"/>
    </location>
</feature>
<evidence type="ECO:0000313" key="9">
    <source>
        <dbReference type="EMBL" id="TLS51912.1"/>
    </source>
</evidence>
<dbReference type="CDD" id="cd06261">
    <property type="entry name" value="TM_PBP2"/>
    <property type="match status" value="1"/>
</dbReference>
<evidence type="ECO:0000256" key="5">
    <source>
        <dbReference type="ARBA" id="ARBA00022989"/>
    </source>
</evidence>
<evidence type="ECO:0000313" key="10">
    <source>
        <dbReference type="Proteomes" id="UP000309676"/>
    </source>
</evidence>
<reference evidence="9 10" key="1">
    <citation type="submission" date="2019-05" db="EMBL/GenBank/DDBJ databases">
        <authorList>
            <person name="Narsing Rao M.P."/>
            <person name="Li W.J."/>
        </authorList>
    </citation>
    <scope>NUCLEOTIDE SEQUENCE [LARGE SCALE GENOMIC DNA]</scope>
    <source>
        <strain evidence="9 10">SYSU_K30003</strain>
    </source>
</reference>
<comment type="similarity">
    <text evidence="7">Belongs to the binding-protein-dependent transport system permease family.</text>
</comment>
<dbReference type="Gene3D" id="1.10.3720.10">
    <property type="entry name" value="MetI-like"/>
    <property type="match status" value="1"/>
</dbReference>
<keyword evidence="3" id="KW-1003">Cell membrane</keyword>
<feature type="transmembrane region" description="Helical" evidence="7">
    <location>
        <begin position="143"/>
        <end position="161"/>
    </location>
</feature>
<keyword evidence="10" id="KW-1185">Reference proteome</keyword>
<comment type="caution">
    <text evidence="9">The sequence shown here is derived from an EMBL/GenBank/DDBJ whole genome shotgun (WGS) entry which is preliminary data.</text>
</comment>
<evidence type="ECO:0000256" key="4">
    <source>
        <dbReference type="ARBA" id="ARBA00022692"/>
    </source>
</evidence>
<evidence type="ECO:0000259" key="8">
    <source>
        <dbReference type="PROSITE" id="PS50928"/>
    </source>
</evidence>
<keyword evidence="2 7" id="KW-0813">Transport</keyword>
<dbReference type="PANTHER" id="PTHR43744">
    <property type="entry name" value="ABC TRANSPORTER PERMEASE PROTEIN MG189-RELATED-RELATED"/>
    <property type="match status" value="1"/>
</dbReference>
<evidence type="ECO:0000256" key="1">
    <source>
        <dbReference type="ARBA" id="ARBA00004651"/>
    </source>
</evidence>
<keyword evidence="5 7" id="KW-1133">Transmembrane helix</keyword>
<dbReference type="Pfam" id="PF00528">
    <property type="entry name" value="BPD_transp_1"/>
    <property type="match status" value="1"/>
</dbReference>
<keyword evidence="4 7" id="KW-0812">Transmembrane</keyword>
<accession>A0A5R9G6A1</accession>
<feature type="transmembrane region" description="Helical" evidence="7">
    <location>
        <begin position="257"/>
        <end position="277"/>
    </location>
</feature>